<accession>A0A0E9TGD9</accession>
<evidence type="ECO:0000313" key="1">
    <source>
        <dbReference type="EMBL" id="JAH52527.1"/>
    </source>
</evidence>
<sequence length="39" mass="4257">MATSAQAVEMRMPLWHGLDGGEDGPERVRPGLSHGFLCF</sequence>
<dbReference type="AlphaFoldDB" id="A0A0E9TGD9"/>
<reference evidence="1" key="1">
    <citation type="submission" date="2014-11" db="EMBL/GenBank/DDBJ databases">
        <authorList>
            <person name="Amaro Gonzalez C."/>
        </authorList>
    </citation>
    <scope>NUCLEOTIDE SEQUENCE</scope>
</reference>
<dbReference type="EMBL" id="GBXM01056050">
    <property type="protein sequence ID" value="JAH52527.1"/>
    <property type="molecule type" value="Transcribed_RNA"/>
</dbReference>
<reference evidence="1" key="2">
    <citation type="journal article" date="2015" name="Fish Shellfish Immunol.">
        <title>Early steps in the European eel (Anguilla anguilla)-Vibrio vulnificus interaction in the gills: Role of the RtxA13 toxin.</title>
        <authorList>
            <person name="Callol A."/>
            <person name="Pajuelo D."/>
            <person name="Ebbesson L."/>
            <person name="Teles M."/>
            <person name="MacKenzie S."/>
            <person name="Amaro C."/>
        </authorList>
    </citation>
    <scope>NUCLEOTIDE SEQUENCE</scope>
</reference>
<proteinExistence type="predicted"/>
<name>A0A0E9TGD9_ANGAN</name>
<organism evidence="1">
    <name type="scientific">Anguilla anguilla</name>
    <name type="common">European freshwater eel</name>
    <name type="synonym">Muraena anguilla</name>
    <dbReference type="NCBI Taxonomy" id="7936"/>
    <lineage>
        <taxon>Eukaryota</taxon>
        <taxon>Metazoa</taxon>
        <taxon>Chordata</taxon>
        <taxon>Craniata</taxon>
        <taxon>Vertebrata</taxon>
        <taxon>Euteleostomi</taxon>
        <taxon>Actinopterygii</taxon>
        <taxon>Neopterygii</taxon>
        <taxon>Teleostei</taxon>
        <taxon>Anguilliformes</taxon>
        <taxon>Anguillidae</taxon>
        <taxon>Anguilla</taxon>
    </lineage>
</organism>
<protein>
    <submittedName>
        <fullName evidence="1">Uncharacterized protein</fullName>
    </submittedName>
</protein>